<protein>
    <recommendedName>
        <fullName evidence="1">KNTC1 N-terminal domain-containing protein</fullName>
    </recommendedName>
</protein>
<evidence type="ECO:0000313" key="2">
    <source>
        <dbReference type="Ensembl" id="ENSCSAVP00000015371.1"/>
    </source>
</evidence>
<dbReference type="SUPFAM" id="SSF75011">
    <property type="entry name" value="3-carboxy-cis,cis-mucoante lactonizing enzyme"/>
    <property type="match status" value="1"/>
</dbReference>
<feature type="domain" description="KNTC1 N-terminal" evidence="1">
    <location>
        <begin position="2"/>
        <end position="263"/>
    </location>
</feature>
<proteinExistence type="predicted"/>
<dbReference type="InterPro" id="IPR015943">
    <property type="entry name" value="WD40/YVTN_repeat-like_dom_sf"/>
</dbReference>
<dbReference type="AlphaFoldDB" id="H2ZCQ5"/>
<keyword evidence="3" id="KW-1185">Reference proteome</keyword>
<dbReference type="Ensembl" id="ENSCSAVT00000015548.1">
    <property type="protein sequence ID" value="ENSCSAVP00000015371.1"/>
    <property type="gene ID" value="ENSCSAVG00000009028.1"/>
</dbReference>
<name>H2ZCQ5_CIOSA</name>
<reference evidence="3" key="1">
    <citation type="submission" date="2003-08" db="EMBL/GenBank/DDBJ databases">
        <authorList>
            <person name="Birren B."/>
            <person name="Nusbaum C."/>
            <person name="Abebe A."/>
            <person name="Abouelleil A."/>
            <person name="Adekoya E."/>
            <person name="Ait-zahra M."/>
            <person name="Allen N."/>
            <person name="Allen T."/>
            <person name="An P."/>
            <person name="Anderson M."/>
            <person name="Anderson S."/>
            <person name="Arachchi H."/>
            <person name="Armbruster J."/>
            <person name="Bachantsang P."/>
            <person name="Baldwin J."/>
            <person name="Barry A."/>
            <person name="Bayul T."/>
            <person name="Blitshsteyn B."/>
            <person name="Bloom T."/>
            <person name="Blye J."/>
            <person name="Boguslavskiy L."/>
            <person name="Borowsky M."/>
            <person name="Boukhgalter B."/>
            <person name="Brunache A."/>
            <person name="Butler J."/>
            <person name="Calixte N."/>
            <person name="Calvo S."/>
            <person name="Camarata J."/>
            <person name="Campo K."/>
            <person name="Chang J."/>
            <person name="Cheshatsang Y."/>
            <person name="Citroen M."/>
            <person name="Collymore A."/>
            <person name="Considine T."/>
            <person name="Cook A."/>
            <person name="Cooke P."/>
            <person name="Corum B."/>
            <person name="Cuomo C."/>
            <person name="David R."/>
            <person name="Dawoe T."/>
            <person name="Degray S."/>
            <person name="Dodge S."/>
            <person name="Dooley K."/>
            <person name="Dorje P."/>
            <person name="Dorjee K."/>
            <person name="Dorris L."/>
            <person name="Duffey N."/>
            <person name="Dupes A."/>
            <person name="Elkins T."/>
            <person name="Engels R."/>
            <person name="Erickson J."/>
            <person name="Farina A."/>
            <person name="Faro S."/>
            <person name="Ferreira P."/>
            <person name="Fischer H."/>
            <person name="Fitzgerald M."/>
            <person name="Foley K."/>
            <person name="Gage D."/>
            <person name="Galagan J."/>
            <person name="Gearin G."/>
            <person name="Gnerre S."/>
            <person name="Gnirke A."/>
            <person name="Goyette A."/>
            <person name="Graham J."/>
            <person name="Grandbois E."/>
            <person name="Gyaltsen K."/>
            <person name="Hafez N."/>
            <person name="Hagopian D."/>
            <person name="Hagos B."/>
            <person name="Hall J."/>
            <person name="Hatcher B."/>
            <person name="Heller A."/>
            <person name="Higgins H."/>
            <person name="Honan T."/>
            <person name="Horn A."/>
            <person name="Houde N."/>
            <person name="Hughes L."/>
            <person name="Hulme W."/>
            <person name="Husby E."/>
            <person name="Iliev I."/>
            <person name="Jaffe D."/>
            <person name="Jones C."/>
            <person name="Kamal M."/>
            <person name="Kamat A."/>
            <person name="Kamvysselis M."/>
            <person name="Karlsson E."/>
            <person name="Kells C."/>
            <person name="Kieu A."/>
            <person name="Kisner P."/>
            <person name="Kodira C."/>
            <person name="Kulbokas E."/>
            <person name="Labutti K."/>
            <person name="Lama D."/>
            <person name="Landers T."/>
            <person name="Leger J."/>
            <person name="Levine S."/>
            <person name="Lewis D."/>
            <person name="Lewis T."/>
            <person name="Lindblad-toh K."/>
            <person name="Liu X."/>
            <person name="Lokyitsang T."/>
            <person name="Lokyitsang Y."/>
            <person name="Lucien O."/>
            <person name="Lui A."/>
            <person name="Ma L.J."/>
            <person name="Mabbitt R."/>
            <person name="Macdonald J."/>
            <person name="Maclean C."/>
            <person name="Major J."/>
            <person name="Manning J."/>
            <person name="Marabella R."/>
            <person name="Maru K."/>
            <person name="Matthews C."/>
            <person name="Mauceli E."/>
            <person name="Mccarthy M."/>
            <person name="Mcdonough S."/>
            <person name="Mcghee T."/>
            <person name="Meldrim J."/>
            <person name="Meneus L."/>
            <person name="Mesirov J."/>
            <person name="Mihalev A."/>
            <person name="Mihova T."/>
            <person name="Mikkelsen T."/>
            <person name="Mlenga V."/>
            <person name="Moru K."/>
            <person name="Mozes J."/>
            <person name="Mulrain L."/>
            <person name="Munson G."/>
            <person name="Naylor J."/>
            <person name="Newes C."/>
            <person name="Nguyen C."/>
            <person name="Nguyen N."/>
            <person name="Nguyen T."/>
            <person name="Nicol R."/>
            <person name="Nielsen C."/>
            <person name="Nizzari M."/>
            <person name="Norbu C."/>
            <person name="Norbu N."/>
            <person name="O'donnell P."/>
            <person name="Okoawo O."/>
            <person name="O'leary S."/>
            <person name="Omotosho B."/>
            <person name="O'neill K."/>
            <person name="Osman S."/>
            <person name="Parker S."/>
            <person name="Perrin D."/>
            <person name="Phunkhang P."/>
            <person name="Piqani B."/>
            <person name="Purcell S."/>
            <person name="Rachupka T."/>
            <person name="Ramasamy U."/>
            <person name="Rameau R."/>
            <person name="Ray V."/>
            <person name="Raymond C."/>
            <person name="Retta R."/>
            <person name="Richardson S."/>
            <person name="Rise C."/>
            <person name="Rodriguez J."/>
            <person name="Rogers J."/>
            <person name="Rogov P."/>
            <person name="Rutman M."/>
            <person name="Schupbach R."/>
            <person name="Seaman C."/>
            <person name="Settipalli S."/>
            <person name="Sharpe T."/>
            <person name="Sheridan J."/>
            <person name="Sherpa N."/>
            <person name="Shi J."/>
            <person name="Smirnov S."/>
            <person name="Smith C."/>
            <person name="Sougnez C."/>
            <person name="Spencer B."/>
            <person name="Stalker J."/>
            <person name="Stange-thomann N."/>
            <person name="Stavropoulos S."/>
            <person name="Stetson K."/>
            <person name="Stone C."/>
            <person name="Stone S."/>
            <person name="Stubbs M."/>
            <person name="Talamas J."/>
            <person name="Tchuinga P."/>
            <person name="Tenzing P."/>
            <person name="Tesfaye S."/>
            <person name="Theodore J."/>
            <person name="Thoulutsang Y."/>
            <person name="Topham K."/>
            <person name="Towey S."/>
            <person name="Tsamla T."/>
            <person name="Tsomo N."/>
            <person name="Vallee D."/>
            <person name="Vassiliev H."/>
            <person name="Venkataraman V."/>
            <person name="Vinson J."/>
            <person name="Vo A."/>
            <person name="Wade C."/>
            <person name="Wang S."/>
            <person name="Wangchuk T."/>
            <person name="Wangdi T."/>
            <person name="Whittaker C."/>
            <person name="Wilkinson J."/>
            <person name="Wu Y."/>
            <person name="Wyman D."/>
            <person name="Yadav S."/>
            <person name="Yang S."/>
            <person name="Yang X."/>
            <person name="Yeager S."/>
            <person name="Yee E."/>
            <person name="Young G."/>
            <person name="Zainoun J."/>
            <person name="Zembeck L."/>
            <person name="Zimmer A."/>
            <person name="Zody M."/>
            <person name="Lander E."/>
        </authorList>
    </citation>
    <scope>NUCLEOTIDE SEQUENCE [LARGE SCALE GENOMIC DNA]</scope>
</reference>
<organism evidence="2 3">
    <name type="scientific">Ciona savignyi</name>
    <name type="common">Pacific transparent sea squirt</name>
    <dbReference type="NCBI Taxonomy" id="51511"/>
    <lineage>
        <taxon>Eukaryota</taxon>
        <taxon>Metazoa</taxon>
        <taxon>Chordata</taxon>
        <taxon>Tunicata</taxon>
        <taxon>Ascidiacea</taxon>
        <taxon>Phlebobranchia</taxon>
        <taxon>Cionidae</taxon>
        <taxon>Ciona</taxon>
    </lineage>
</organism>
<dbReference type="InterPro" id="IPR055402">
    <property type="entry name" value="KNTC1_N"/>
</dbReference>
<dbReference type="InParanoid" id="H2ZCQ5"/>
<reference evidence="2" key="3">
    <citation type="submission" date="2025-09" db="UniProtKB">
        <authorList>
            <consortium name="Ensembl"/>
        </authorList>
    </citation>
    <scope>IDENTIFICATION</scope>
</reference>
<accession>H2ZCQ5</accession>
<sequence>MTSLYDVHTVLEIPYHPISVTDAISPSNIAASHSTQQDLAVAANKDLTIITNNSTDVETINFDCSIDAIVWSKNGEYLVAAGSDGKLAILRKDDCKVIFSENILTDHVNGAHCSTDRVFITLSITEMDKKGIYCIGAPLVSGKVIVLEQLDLSRCFIDFKINKTNIKQSFIDPTRHHTSLKGLLCIHMGQKINFLTLGHGGDFMVQWCKQEPFFSKDEEKGYRDVDFVDHEVIRGVPNNLHCDGFEKCTVAGTMLFALDNLGHLYQLSW</sequence>
<evidence type="ECO:0000313" key="3">
    <source>
        <dbReference type="Proteomes" id="UP000007875"/>
    </source>
</evidence>
<reference evidence="2" key="2">
    <citation type="submission" date="2025-08" db="UniProtKB">
        <authorList>
            <consortium name="Ensembl"/>
        </authorList>
    </citation>
    <scope>IDENTIFICATION</scope>
</reference>
<dbReference type="Gene3D" id="2.130.10.10">
    <property type="entry name" value="YVTN repeat-like/Quinoprotein amine dehydrogenase"/>
    <property type="match status" value="1"/>
</dbReference>
<dbReference type="Pfam" id="PF24506">
    <property type="entry name" value="KNTC1_N"/>
    <property type="match status" value="1"/>
</dbReference>
<evidence type="ECO:0000259" key="1">
    <source>
        <dbReference type="Pfam" id="PF24506"/>
    </source>
</evidence>
<dbReference type="Proteomes" id="UP000007875">
    <property type="component" value="Unassembled WGS sequence"/>
</dbReference>
<dbReference type="HOGENOM" id="CLU_1036360_0_0_1"/>